<dbReference type="PRINTS" id="PR00080">
    <property type="entry name" value="SDRFAMILY"/>
</dbReference>
<dbReference type="Pfam" id="PF13561">
    <property type="entry name" value="adh_short_C2"/>
    <property type="match status" value="1"/>
</dbReference>
<dbReference type="InterPro" id="IPR020904">
    <property type="entry name" value="Sc_DH/Rdtase_CS"/>
</dbReference>
<evidence type="ECO:0000256" key="2">
    <source>
        <dbReference type="ARBA" id="ARBA00023002"/>
    </source>
</evidence>
<name>A0ABD6FLH2_9PSEU</name>
<sequence length="257" mass="25913">MSGRMRGRTAVITGAGSGIGRAAAELFAAEGAAVAVFDVRQDAAQETVDKITAAGGTAMAVAVDVSSAESVQAAIDRTAAEWGAVHVLYNNAGVNSTGSVAEATEEDWDRCFAVSVKGTFLCSRAAVPHMRKAGGGAIVNQASVAALAGIPNFAAYCAAKGAVVSLTRSMAADLASDGIRVNAICPGTVFTPLMEPLLRARGDGDLEAGLAKTVAKYPIGRLGTPEEIARVALFLSSDEASFMTGSIVASDGGMTAV</sequence>
<gene>
    <name evidence="5" type="ORF">DIU77_019060</name>
</gene>
<dbReference type="FunFam" id="3.40.50.720:FF:000084">
    <property type="entry name" value="Short-chain dehydrogenase reductase"/>
    <property type="match status" value="1"/>
</dbReference>
<reference evidence="5 6" key="1">
    <citation type="journal article" date="2021" name="BMC Genomics">
        <title>Genome-resolved metagenome and metatranscriptome analyses of thermophilic composting reveal key bacterial players and their metabolic interactions.</title>
        <authorList>
            <person name="Braga L.P.P."/>
            <person name="Pereira R.V."/>
            <person name="Martins L.F."/>
            <person name="Moura L.M.S."/>
            <person name="Sanchez F.B."/>
            <person name="Patane J.S.L."/>
            <person name="da Silva A.M."/>
            <person name="Setubal J.C."/>
        </authorList>
    </citation>
    <scope>NUCLEOTIDE SEQUENCE [LARGE SCALE GENOMIC DNA]</scope>
    <source>
        <strain evidence="5">ZC4RG45</strain>
    </source>
</reference>
<dbReference type="Gene3D" id="3.40.50.720">
    <property type="entry name" value="NAD(P)-binding Rossmann-like Domain"/>
    <property type="match status" value="1"/>
</dbReference>
<accession>A0ABD6FLH2</accession>
<dbReference type="Proteomes" id="UP000249324">
    <property type="component" value="Unassembled WGS sequence"/>
</dbReference>
<protein>
    <submittedName>
        <fullName evidence="5">SDR family NAD(P)-dependent oxidoreductase</fullName>
    </submittedName>
</protein>
<dbReference type="PROSITE" id="PS00061">
    <property type="entry name" value="ADH_SHORT"/>
    <property type="match status" value="1"/>
</dbReference>
<dbReference type="InterPro" id="IPR002347">
    <property type="entry name" value="SDR_fam"/>
</dbReference>
<organism evidence="5 6">
    <name type="scientific">Thermocrispum agreste</name>
    <dbReference type="NCBI Taxonomy" id="37925"/>
    <lineage>
        <taxon>Bacteria</taxon>
        <taxon>Bacillati</taxon>
        <taxon>Actinomycetota</taxon>
        <taxon>Actinomycetes</taxon>
        <taxon>Pseudonocardiales</taxon>
        <taxon>Pseudonocardiaceae</taxon>
        <taxon>Thermocrispum</taxon>
    </lineage>
</organism>
<evidence type="ECO:0000313" key="6">
    <source>
        <dbReference type="Proteomes" id="UP000249324"/>
    </source>
</evidence>
<dbReference type="SMART" id="SM00822">
    <property type="entry name" value="PKS_KR"/>
    <property type="match status" value="1"/>
</dbReference>
<dbReference type="EMBL" id="QGUI02000450">
    <property type="protein sequence ID" value="MFO7194338.1"/>
    <property type="molecule type" value="Genomic_DNA"/>
</dbReference>
<dbReference type="PANTHER" id="PTHR24321:SF8">
    <property type="entry name" value="ESTRADIOL 17-BETA-DEHYDROGENASE 8-RELATED"/>
    <property type="match status" value="1"/>
</dbReference>
<dbReference type="SUPFAM" id="SSF51735">
    <property type="entry name" value="NAD(P)-binding Rossmann-fold domains"/>
    <property type="match status" value="1"/>
</dbReference>
<dbReference type="PRINTS" id="PR00081">
    <property type="entry name" value="GDHRDH"/>
</dbReference>
<evidence type="ECO:0000259" key="4">
    <source>
        <dbReference type="SMART" id="SM00822"/>
    </source>
</evidence>
<comment type="similarity">
    <text evidence="1">Belongs to the short-chain dehydrogenases/reductases (SDR) family.</text>
</comment>
<evidence type="ECO:0000313" key="5">
    <source>
        <dbReference type="EMBL" id="MFO7194338.1"/>
    </source>
</evidence>
<dbReference type="GO" id="GO:0016491">
    <property type="term" value="F:oxidoreductase activity"/>
    <property type="evidence" value="ECO:0007669"/>
    <property type="project" value="UniProtKB-KW"/>
</dbReference>
<dbReference type="AlphaFoldDB" id="A0ABD6FLH2"/>
<feature type="domain" description="Ketoreductase" evidence="4">
    <location>
        <begin position="8"/>
        <end position="187"/>
    </location>
</feature>
<dbReference type="InterPro" id="IPR057326">
    <property type="entry name" value="KR_dom"/>
</dbReference>
<keyword evidence="3" id="KW-0520">NAD</keyword>
<dbReference type="InterPro" id="IPR036291">
    <property type="entry name" value="NAD(P)-bd_dom_sf"/>
</dbReference>
<evidence type="ECO:0000256" key="3">
    <source>
        <dbReference type="ARBA" id="ARBA00023027"/>
    </source>
</evidence>
<evidence type="ECO:0000256" key="1">
    <source>
        <dbReference type="ARBA" id="ARBA00006484"/>
    </source>
</evidence>
<dbReference type="CDD" id="cd05233">
    <property type="entry name" value="SDR_c"/>
    <property type="match status" value="1"/>
</dbReference>
<keyword evidence="2" id="KW-0560">Oxidoreductase</keyword>
<dbReference type="PANTHER" id="PTHR24321">
    <property type="entry name" value="DEHYDROGENASES, SHORT CHAIN"/>
    <property type="match status" value="1"/>
</dbReference>
<proteinExistence type="inferred from homology"/>
<dbReference type="NCBIfam" id="NF005559">
    <property type="entry name" value="PRK07231.1"/>
    <property type="match status" value="1"/>
</dbReference>
<comment type="caution">
    <text evidence="5">The sequence shown here is derived from an EMBL/GenBank/DDBJ whole genome shotgun (WGS) entry which is preliminary data.</text>
</comment>